<dbReference type="SUPFAM" id="SSF55874">
    <property type="entry name" value="ATPase domain of HSP90 chaperone/DNA topoisomerase II/histidine kinase"/>
    <property type="match status" value="1"/>
</dbReference>
<dbReference type="InterPro" id="IPR036890">
    <property type="entry name" value="HATPase_C_sf"/>
</dbReference>
<dbReference type="Gene3D" id="3.30.565.10">
    <property type="entry name" value="Histidine kinase-like ATPase, C-terminal domain"/>
    <property type="match status" value="1"/>
</dbReference>
<name>A0ABS1PTQ9_9ACTN</name>
<feature type="domain" description="Histidine kinase/HSP90-like ATPase" evidence="2">
    <location>
        <begin position="13"/>
        <end position="124"/>
    </location>
</feature>
<dbReference type="RefSeq" id="WP_201853092.1">
    <property type="nucleotide sequence ID" value="NZ_JAERRG010000009.1"/>
</dbReference>
<dbReference type="Proteomes" id="UP000621510">
    <property type="component" value="Unassembled WGS sequence"/>
</dbReference>
<keyword evidence="1" id="KW-0808">Transferase</keyword>
<dbReference type="PANTHER" id="PTHR35526">
    <property type="entry name" value="ANTI-SIGMA-F FACTOR RSBW-RELATED"/>
    <property type="match status" value="1"/>
</dbReference>
<sequence length="136" mass="14760">MVLPRREPSSAWIPAHPREVGGVRKLTESVLSGWRIPESVVYVAQVLVSEVFTNAVRHGDGEDISVAFSYAEDEVRIEVGDGSPGVPKLMEPDLDSEHGRGMDIVSKLAKEWGVSSGGMTTWFTIPAAEVIAWDVA</sequence>
<accession>A0ABS1PTQ9</accession>
<dbReference type="InterPro" id="IPR050267">
    <property type="entry name" value="Anti-sigma-factor_SerPK"/>
</dbReference>
<keyword evidence="1" id="KW-0723">Serine/threonine-protein kinase</keyword>
<proteinExistence type="predicted"/>
<keyword evidence="3" id="KW-0067">ATP-binding</keyword>
<organism evidence="3 4">
    <name type="scientific">Streptomyces endocoffeicus</name>
    <dbReference type="NCBI Taxonomy" id="2898945"/>
    <lineage>
        <taxon>Bacteria</taxon>
        <taxon>Bacillati</taxon>
        <taxon>Actinomycetota</taxon>
        <taxon>Actinomycetes</taxon>
        <taxon>Kitasatosporales</taxon>
        <taxon>Streptomycetaceae</taxon>
        <taxon>Streptomyces</taxon>
    </lineage>
</organism>
<evidence type="ECO:0000259" key="2">
    <source>
        <dbReference type="Pfam" id="PF13581"/>
    </source>
</evidence>
<dbReference type="InterPro" id="IPR003594">
    <property type="entry name" value="HATPase_dom"/>
</dbReference>
<evidence type="ECO:0000313" key="3">
    <source>
        <dbReference type="EMBL" id="MBL1115297.1"/>
    </source>
</evidence>
<evidence type="ECO:0000313" key="4">
    <source>
        <dbReference type="Proteomes" id="UP000621510"/>
    </source>
</evidence>
<dbReference type="CDD" id="cd16936">
    <property type="entry name" value="HATPase_RsbW-like"/>
    <property type="match status" value="1"/>
</dbReference>
<keyword evidence="3" id="KW-0547">Nucleotide-binding</keyword>
<comment type="caution">
    <text evidence="3">The sequence shown here is derived from an EMBL/GenBank/DDBJ whole genome shotgun (WGS) entry which is preliminary data.</text>
</comment>
<protein>
    <submittedName>
        <fullName evidence="3">ATP-binding protein</fullName>
    </submittedName>
</protein>
<keyword evidence="4" id="KW-1185">Reference proteome</keyword>
<dbReference type="PANTHER" id="PTHR35526:SF3">
    <property type="entry name" value="ANTI-SIGMA-F FACTOR RSBW"/>
    <property type="match status" value="1"/>
</dbReference>
<evidence type="ECO:0000256" key="1">
    <source>
        <dbReference type="ARBA" id="ARBA00022527"/>
    </source>
</evidence>
<dbReference type="Pfam" id="PF13581">
    <property type="entry name" value="HATPase_c_2"/>
    <property type="match status" value="1"/>
</dbReference>
<keyword evidence="1" id="KW-0418">Kinase</keyword>
<dbReference type="EMBL" id="JAERRG010000009">
    <property type="protein sequence ID" value="MBL1115297.1"/>
    <property type="molecule type" value="Genomic_DNA"/>
</dbReference>
<dbReference type="GO" id="GO:0005524">
    <property type="term" value="F:ATP binding"/>
    <property type="evidence" value="ECO:0007669"/>
    <property type="project" value="UniProtKB-KW"/>
</dbReference>
<gene>
    <name evidence="3" type="ORF">JK364_23285</name>
</gene>
<reference evidence="3 4" key="1">
    <citation type="submission" date="2021-01" db="EMBL/GenBank/DDBJ databases">
        <title>WGS of actinomycetes isolated from Thailand.</title>
        <authorList>
            <person name="Thawai C."/>
        </authorList>
    </citation>
    <scope>NUCLEOTIDE SEQUENCE [LARGE SCALE GENOMIC DNA]</scope>
    <source>
        <strain evidence="3 4">CA3R110</strain>
    </source>
</reference>